<proteinExistence type="predicted"/>
<dbReference type="Gene3D" id="3.30.1360.40">
    <property type="match status" value="1"/>
</dbReference>
<dbReference type="EMBL" id="PJNB01000001">
    <property type="protein sequence ID" value="PKW18222.1"/>
    <property type="molecule type" value="Genomic_DNA"/>
</dbReference>
<sequence length="235" mass="25275">MAPPTWQITDFGDSALLAKAVGSGPEHCWQAVQRLADALEPDDRVIDLVATYDSLLVEFDCDEVTHTELTEAVHRTIAAQPTTPAPLRSRAFRIPVVFGGSCGPDLPAVAEELGITEQDVVDALCSREFPVRFLGAPAGAPMLDGTPFAQPIGRCAQPRVAVEPGSVALSGHQAVIYPVRSPGGWRLIGRTPLKLVDIADEPYVPYQPGDRFRFVPIDADHWSDCAAQIVEVVDA</sequence>
<dbReference type="PANTHER" id="PTHR34698">
    <property type="entry name" value="5-OXOPROLINASE SUBUNIT B"/>
    <property type="match status" value="1"/>
</dbReference>
<keyword evidence="6" id="KW-1185">Reference proteome</keyword>
<evidence type="ECO:0000313" key="5">
    <source>
        <dbReference type="EMBL" id="PKW18222.1"/>
    </source>
</evidence>
<dbReference type="RefSeq" id="WP_044576437.1">
    <property type="nucleotide sequence ID" value="NZ_CP061007.1"/>
</dbReference>
<dbReference type="InterPro" id="IPR003833">
    <property type="entry name" value="CT_C_D"/>
</dbReference>
<dbReference type="GO" id="GO:0016787">
    <property type="term" value="F:hydrolase activity"/>
    <property type="evidence" value="ECO:0007669"/>
    <property type="project" value="UniProtKB-KW"/>
</dbReference>
<dbReference type="InterPro" id="IPR010016">
    <property type="entry name" value="PxpB"/>
</dbReference>
<evidence type="ECO:0000256" key="2">
    <source>
        <dbReference type="ARBA" id="ARBA00022801"/>
    </source>
</evidence>
<evidence type="ECO:0000256" key="3">
    <source>
        <dbReference type="ARBA" id="ARBA00022840"/>
    </source>
</evidence>
<protein>
    <submittedName>
        <fullName evidence="5">KipI family sensor histidine kinase inhibitor</fullName>
    </submittedName>
</protein>
<keyword evidence="5" id="KW-0649">Protein kinase inhibitor</keyword>
<evidence type="ECO:0000313" key="6">
    <source>
        <dbReference type="Proteomes" id="UP000233786"/>
    </source>
</evidence>
<gene>
    <name evidence="5" type="ORF">A8926_6289</name>
</gene>
<dbReference type="SUPFAM" id="SSF50891">
    <property type="entry name" value="Cyclophilin-like"/>
    <property type="match status" value="1"/>
</dbReference>
<dbReference type="InterPro" id="IPR029000">
    <property type="entry name" value="Cyclophilin-like_dom_sf"/>
</dbReference>
<keyword evidence="3" id="KW-0067">ATP-binding</keyword>
<dbReference type="OrthoDB" id="9768696at2"/>
<dbReference type="Proteomes" id="UP000233786">
    <property type="component" value="Unassembled WGS sequence"/>
</dbReference>
<dbReference type="PANTHER" id="PTHR34698:SF2">
    <property type="entry name" value="5-OXOPROLINASE SUBUNIT B"/>
    <property type="match status" value="1"/>
</dbReference>
<evidence type="ECO:0000256" key="1">
    <source>
        <dbReference type="ARBA" id="ARBA00022741"/>
    </source>
</evidence>
<keyword evidence="2" id="KW-0378">Hydrolase</keyword>
<accession>A0A2N3Y5K7</accession>
<dbReference type="STRING" id="994479.GCA_000194155_06938"/>
<evidence type="ECO:0000259" key="4">
    <source>
        <dbReference type="SMART" id="SM00796"/>
    </source>
</evidence>
<dbReference type="Gene3D" id="2.40.100.10">
    <property type="entry name" value="Cyclophilin-like"/>
    <property type="match status" value="1"/>
</dbReference>
<dbReference type="AlphaFoldDB" id="A0A2N3Y5K7"/>
<keyword evidence="1" id="KW-0547">Nucleotide-binding</keyword>
<dbReference type="GO" id="GO:0005524">
    <property type="term" value="F:ATP binding"/>
    <property type="evidence" value="ECO:0007669"/>
    <property type="project" value="UniProtKB-KW"/>
</dbReference>
<feature type="domain" description="Carboxyltransferase" evidence="4">
    <location>
        <begin position="6"/>
        <end position="206"/>
    </location>
</feature>
<organism evidence="5 6">
    <name type="scientific">Saccharopolyspora spinosa</name>
    <dbReference type="NCBI Taxonomy" id="60894"/>
    <lineage>
        <taxon>Bacteria</taxon>
        <taxon>Bacillati</taxon>
        <taxon>Actinomycetota</taxon>
        <taxon>Actinomycetes</taxon>
        <taxon>Pseudonocardiales</taxon>
        <taxon>Pseudonocardiaceae</taxon>
        <taxon>Saccharopolyspora</taxon>
    </lineage>
</organism>
<dbReference type="SUPFAM" id="SSF160467">
    <property type="entry name" value="PH0987 N-terminal domain-like"/>
    <property type="match status" value="1"/>
</dbReference>
<dbReference type="Pfam" id="PF02682">
    <property type="entry name" value="CT_C_D"/>
    <property type="match status" value="1"/>
</dbReference>
<comment type="caution">
    <text evidence="5">The sequence shown here is derived from an EMBL/GenBank/DDBJ whole genome shotgun (WGS) entry which is preliminary data.</text>
</comment>
<name>A0A2N3Y5K7_SACSN</name>
<dbReference type="SMART" id="SM00796">
    <property type="entry name" value="AHS1"/>
    <property type="match status" value="1"/>
</dbReference>
<reference evidence="5" key="1">
    <citation type="submission" date="2017-12" db="EMBL/GenBank/DDBJ databases">
        <title>Sequencing the genomes of 1000 Actinobacteria strains.</title>
        <authorList>
            <person name="Klenk H.-P."/>
        </authorList>
    </citation>
    <scope>NUCLEOTIDE SEQUENCE [LARGE SCALE GENOMIC DNA]</scope>
    <source>
        <strain evidence="5">DSM 44228</strain>
    </source>
</reference>